<keyword evidence="1" id="KW-0677">Repeat</keyword>
<dbReference type="InterPro" id="IPR056884">
    <property type="entry name" value="NPHP3-like_N"/>
</dbReference>
<feature type="domain" description="Nephrocystin 3-like N-terminal" evidence="3">
    <location>
        <begin position="436"/>
        <end position="617"/>
    </location>
</feature>
<evidence type="ECO:0000259" key="3">
    <source>
        <dbReference type="Pfam" id="PF24883"/>
    </source>
</evidence>
<dbReference type="PANTHER" id="PTHR40619">
    <property type="entry name" value="FUNGAL STAND N-TERMINAL GOODBYE DOMAIN-CONTAINING PROTEIN"/>
    <property type="match status" value="1"/>
</dbReference>
<dbReference type="PANTHER" id="PTHR40619:SF3">
    <property type="entry name" value="FUNGAL STAND N-TERMINAL GOODBYE DOMAIN-CONTAINING PROTEIN"/>
    <property type="match status" value="1"/>
</dbReference>
<gene>
    <name evidence="4" type="ORF">B0H67DRAFT_611850</name>
</gene>
<evidence type="ECO:0000313" key="5">
    <source>
        <dbReference type="Proteomes" id="UP001172102"/>
    </source>
</evidence>
<reference evidence="4" key="1">
    <citation type="submission" date="2023-06" db="EMBL/GenBank/DDBJ databases">
        <title>Genome-scale phylogeny and comparative genomics of the fungal order Sordariales.</title>
        <authorList>
            <consortium name="Lawrence Berkeley National Laboratory"/>
            <person name="Hensen N."/>
            <person name="Bonometti L."/>
            <person name="Westerberg I."/>
            <person name="Brannstrom I.O."/>
            <person name="Guillou S."/>
            <person name="Cros-Aarteil S."/>
            <person name="Calhoun S."/>
            <person name="Haridas S."/>
            <person name="Kuo A."/>
            <person name="Mondo S."/>
            <person name="Pangilinan J."/>
            <person name="Riley R."/>
            <person name="Labutti K."/>
            <person name="Andreopoulos B."/>
            <person name="Lipzen A."/>
            <person name="Chen C."/>
            <person name="Yanf M."/>
            <person name="Daum C."/>
            <person name="Ng V."/>
            <person name="Clum A."/>
            <person name="Steindorff A."/>
            <person name="Ohm R."/>
            <person name="Martin F."/>
            <person name="Silar P."/>
            <person name="Natvig D."/>
            <person name="Lalanne C."/>
            <person name="Gautier V."/>
            <person name="Ament-Velasquez S.L."/>
            <person name="Kruys A."/>
            <person name="Hutchinson M.I."/>
            <person name="Powell A.J."/>
            <person name="Barry K."/>
            <person name="Miller A.N."/>
            <person name="Grigoriev I.V."/>
            <person name="Debuchy R."/>
            <person name="Gladieux P."/>
            <person name="Thoren M.H."/>
            <person name="Johannesson H."/>
        </authorList>
    </citation>
    <scope>NUCLEOTIDE SEQUENCE</scope>
    <source>
        <strain evidence="4">SMH4607-1</strain>
    </source>
</reference>
<evidence type="ECO:0000256" key="2">
    <source>
        <dbReference type="SAM" id="MobiDB-lite"/>
    </source>
</evidence>
<dbReference type="AlphaFoldDB" id="A0AA40DSN3"/>
<accession>A0AA40DSN3</accession>
<organism evidence="4 5">
    <name type="scientific">Lasiosphaeris hirsuta</name>
    <dbReference type="NCBI Taxonomy" id="260670"/>
    <lineage>
        <taxon>Eukaryota</taxon>
        <taxon>Fungi</taxon>
        <taxon>Dikarya</taxon>
        <taxon>Ascomycota</taxon>
        <taxon>Pezizomycotina</taxon>
        <taxon>Sordariomycetes</taxon>
        <taxon>Sordariomycetidae</taxon>
        <taxon>Sordariales</taxon>
        <taxon>Lasiosphaeriaceae</taxon>
        <taxon>Lasiosphaeris</taxon>
    </lineage>
</organism>
<proteinExistence type="predicted"/>
<evidence type="ECO:0000256" key="1">
    <source>
        <dbReference type="ARBA" id="ARBA00022737"/>
    </source>
</evidence>
<sequence length="646" mass="72468">MSEEDLSVRMREAVNDPSELEPFMEWKMGEGATLHPALQVPTVFDKQRAEFMRPLPYKELEDLLRRLSQDPEFANKTNLNLTNCTWDDVLDVMREAKKKYNDKTEKNPLRRFLRHGTAIAGAAEMFLDLIPDEYGLNILRVGLSVVFKTISQREENRENIFSALERITETWVDLKELCQTLPVRPIQELQDKIRKLYVELLEDIPKLIDNLAHKHRLKFPARILASTPYQEASEIDEIVQRLKNSSRLLERYRNHLWDAAFAALYGVATQTNYSINAVRQTIPAGFRSLGKQEEENGRKLDTLLARRNTELEAHLVESVKAAVKEQQESATSSIPSWIYAPFQKGLYFLVVDSHYGYGATPDAPLDCANEQSSGSPVRALQNGPDPWSAADAQDSSVTLVQILGILDVPVSGHTEDLQRVVDVGNTMTTQALQRGWWLMSTPAFHNWLGHPAQSDVLLVDGHCGAFAVGKTSPLSVFCASLALSLLLTTPSTISLHHFCGQHFSPQDSLRGPQGVLRGLITQLLQYPDTPEPSLGFVDDRVLAQLARRDVGTLVWLLHCLVRQVRPGVTVYCIIDNISALEGSLNDWGEALRQLARGLLAIAGDEKLGAAFKLLITSEDRSTDVIRWVPPEKHIVILGGFLQHRPL</sequence>
<comment type="caution">
    <text evidence="4">The sequence shown here is derived from an EMBL/GenBank/DDBJ whole genome shotgun (WGS) entry which is preliminary data.</text>
</comment>
<protein>
    <recommendedName>
        <fullName evidence="3">Nephrocystin 3-like N-terminal domain-containing protein</fullName>
    </recommendedName>
</protein>
<feature type="region of interest" description="Disordered" evidence="2">
    <location>
        <begin position="368"/>
        <end position="387"/>
    </location>
</feature>
<evidence type="ECO:0000313" key="4">
    <source>
        <dbReference type="EMBL" id="KAK0711877.1"/>
    </source>
</evidence>
<dbReference type="Proteomes" id="UP001172102">
    <property type="component" value="Unassembled WGS sequence"/>
</dbReference>
<name>A0AA40DSN3_9PEZI</name>
<keyword evidence="5" id="KW-1185">Reference proteome</keyword>
<dbReference type="EMBL" id="JAUKUA010000005">
    <property type="protein sequence ID" value="KAK0711877.1"/>
    <property type="molecule type" value="Genomic_DNA"/>
</dbReference>
<dbReference type="Pfam" id="PF24883">
    <property type="entry name" value="NPHP3_N"/>
    <property type="match status" value="1"/>
</dbReference>